<proteinExistence type="predicted"/>
<dbReference type="PATRIC" id="fig|188932.3.peg.908"/>
<sequence>MSSMTSFLAYAEARNRVLKPIDGIIMYPFEETAIPQYVYFMPKGLAEGECLSDFFKQQFLHLPELFYVLYFNPIRWILPDLAERIHALQCIPVGYGKDRKLFQLSYGRITFDVTPVSEEPDFEEQTVFRVPLYIAETNFFVNVVELPNNMGTPKLFEKIDFTWQ</sequence>
<dbReference type="Proteomes" id="UP000071561">
    <property type="component" value="Chromosome"/>
</dbReference>
<dbReference type="AlphaFoldDB" id="A0A127V922"/>
<dbReference type="RefSeq" id="WP_157287689.1">
    <property type="nucleotide sequence ID" value="NZ_CP014504.1"/>
</dbReference>
<evidence type="ECO:0000313" key="2">
    <source>
        <dbReference type="Proteomes" id="UP000071561"/>
    </source>
</evidence>
<keyword evidence="2" id="KW-1185">Reference proteome</keyword>
<dbReference type="KEGG" id="pcm:AY601_0882"/>
<name>A0A127V922_9SPHI</name>
<organism evidence="1 2">
    <name type="scientific">Pedobacter cryoconitis</name>
    <dbReference type="NCBI Taxonomy" id="188932"/>
    <lineage>
        <taxon>Bacteria</taxon>
        <taxon>Pseudomonadati</taxon>
        <taxon>Bacteroidota</taxon>
        <taxon>Sphingobacteriia</taxon>
        <taxon>Sphingobacteriales</taxon>
        <taxon>Sphingobacteriaceae</taxon>
        <taxon>Pedobacter</taxon>
    </lineage>
</organism>
<reference evidence="1 2" key="1">
    <citation type="submission" date="2016-03" db="EMBL/GenBank/DDBJ databases">
        <title>Complete genome sequence of Pedobacter cryoconitis PAMC 27485.</title>
        <authorList>
            <person name="Lee J."/>
            <person name="Kim O.-S."/>
        </authorList>
    </citation>
    <scope>NUCLEOTIDE SEQUENCE [LARGE SCALE GENOMIC DNA]</scope>
    <source>
        <strain evidence="1 2">PAMC 27485</strain>
    </source>
</reference>
<gene>
    <name evidence="1" type="ORF">AY601_0882</name>
</gene>
<evidence type="ECO:0000313" key="1">
    <source>
        <dbReference type="EMBL" id="AMP97823.1"/>
    </source>
</evidence>
<dbReference type="OrthoDB" id="758502at2"/>
<accession>A0A127V922</accession>
<protein>
    <submittedName>
        <fullName evidence="1">Uncharacterized protein</fullName>
    </submittedName>
</protein>
<dbReference type="EMBL" id="CP014504">
    <property type="protein sequence ID" value="AMP97823.1"/>
    <property type="molecule type" value="Genomic_DNA"/>
</dbReference>